<gene>
    <name evidence="2" type="ORF">PHJA_002795400</name>
</gene>
<evidence type="ECO:0000313" key="2">
    <source>
        <dbReference type="EMBL" id="GFQ06514.1"/>
    </source>
</evidence>
<feature type="domain" description="F-box/LRR-repeat protein 15/At3g58940/PEG3-like LRR" evidence="1">
    <location>
        <begin position="113"/>
        <end position="187"/>
    </location>
</feature>
<dbReference type="Gene3D" id="3.80.10.10">
    <property type="entry name" value="Ribonuclease Inhibitor"/>
    <property type="match status" value="1"/>
</dbReference>
<dbReference type="Proteomes" id="UP000653305">
    <property type="component" value="Unassembled WGS sequence"/>
</dbReference>
<dbReference type="InterPro" id="IPR055411">
    <property type="entry name" value="LRR_FXL15/At3g58940/PEG3-like"/>
</dbReference>
<comment type="caution">
    <text evidence="2">The sequence shown here is derived from an EMBL/GenBank/DDBJ whole genome shotgun (WGS) entry which is preliminary data.</text>
</comment>
<dbReference type="Pfam" id="PF24758">
    <property type="entry name" value="LRR_At5g56370"/>
    <property type="match status" value="1"/>
</dbReference>
<evidence type="ECO:0000313" key="3">
    <source>
        <dbReference type="Proteomes" id="UP000653305"/>
    </source>
</evidence>
<protein>
    <submittedName>
        <fullName evidence="2">F-box/LRR-repeat protein at3g59200</fullName>
    </submittedName>
</protein>
<reference evidence="2" key="1">
    <citation type="submission" date="2020-07" db="EMBL/GenBank/DDBJ databases">
        <title>Ethylene signaling mediates host invasion by parasitic plants.</title>
        <authorList>
            <person name="Yoshida S."/>
        </authorList>
    </citation>
    <scope>NUCLEOTIDE SEQUENCE</scope>
    <source>
        <strain evidence="2">Okayama</strain>
    </source>
</reference>
<dbReference type="PANTHER" id="PTHR31639:SF42">
    <property type="entry name" value="OS02G0160200 PROTEIN"/>
    <property type="match status" value="1"/>
</dbReference>
<dbReference type="EMBL" id="BMAC01001253">
    <property type="protein sequence ID" value="GFQ06514.1"/>
    <property type="molecule type" value="Genomic_DNA"/>
</dbReference>
<dbReference type="InterPro" id="IPR032675">
    <property type="entry name" value="LRR_dom_sf"/>
</dbReference>
<dbReference type="PANTHER" id="PTHR31639">
    <property type="entry name" value="F-BOX PROTEIN-LIKE"/>
    <property type="match status" value="1"/>
</dbReference>
<keyword evidence="3" id="KW-1185">Reference proteome</keyword>
<sequence>MGGEVQLPEPLIQRIQYFLVGKEAARTTVLSKSWRNAWLTRPNLVFDETDFYPETHKCLEYAKKTIQRYGESNSKIESFKLCIRNEWSVSSDHVKEIILAALKLRATHLSFKLLRDFVLPNEVFGSENLVGLSVEGCNIDLGIMSQKVTRCSRLGSLCLYSVGIENHMISHIISSCPLIENLSLTDINDFYVGRRNAVL</sequence>
<dbReference type="AlphaFoldDB" id="A0A830DEX7"/>
<name>A0A830DEX7_9LAMI</name>
<dbReference type="OrthoDB" id="883325at2759"/>
<dbReference type="InterPro" id="IPR036047">
    <property type="entry name" value="F-box-like_dom_sf"/>
</dbReference>
<organism evidence="2 3">
    <name type="scientific">Phtheirospermum japonicum</name>
    <dbReference type="NCBI Taxonomy" id="374723"/>
    <lineage>
        <taxon>Eukaryota</taxon>
        <taxon>Viridiplantae</taxon>
        <taxon>Streptophyta</taxon>
        <taxon>Embryophyta</taxon>
        <taxon>Tracheophyta</taxon>
        <taxon>Spermatophyta</taxon>
        <taxon>Magnoliopsida</taxon>
        <taxon>eudicotyledons</taxon>
        <taxon>Gunneridae</taxon>
        <taxon>Pentapetalae</taxon>
        <taxon>asterids</taxon>
        <taxon>lamiids</taxon>
        <taxon>Lamiales</taxon>
        <taxon>Orobanchaceae</taxon>
        <taxon>Orobanchaceae incertae sedis</taxon>
        <taxon>Phtheirospermum</taxon>
    </lineage>
</organism>
<dbReference type="SUPFAM" id="SSF52047">
    <property type="entry name" value="RNI-like"/>
    <property type="match status" value="1"/>
</dbReference>
<dbReference type="SUPFAM" id="SSF81383">
    <property type="entry name" value="F-box domain"/>
    <property type="match status" value="1"/>
</dbReference>
<proteinExistence type="predicted"/>
<accession>A0A830DEX7</accession>
<evidence type="ECO:0000259" key="1">
    <source>
        <dbReference type="Pfam" id="PF24758"/>
    </source>
</evidence>